<evidence type="ECO:0000313" key="7">
    <source>
        <dbReference type="Proteomes" id="UP000248597"/>
    </source>
</evidence>
<evidence type="ECO:0000256" key="5">
    <source>
        <dbReference type="ARBA" id="ARBA00023284"/>
    </source>
</evidence>
<keyword evidence="4" id="KW-0143">Chaperone</keyword>
<sequence>MGRGGKPRPCAKIGAAVGAGKIVSETIETWFDQPLLFTIAERHVRGRLVRLGPVLDRIVSAHSYPPVAERLLAEALALTVLLGSTLKDDSGQLTLQAQTGGGPVELLVCDYRDGELRGYLKFDSERLAQVGPDPTLFALFGEGFLAITFDYATTGERYQGIVPLEGASIGAAAEHYFEQSEQIPSLIRLAARHDPEAGCLVGGLLLQHLPEGEVGRDRLHVRHDDPEWDHARTIASTIDGGELTDPAVSLETLVWRLFHEDEVRVVPGTLVSRGCRCSVDHFASVLSQFPEPELRDMADDDGFIQIDCAFCSRLFPIDPADILARE</sequence>
<dbReference type="PANTHER" id="PTHR30111:SF1">
    <property type="entry name" value="33 KDA CHAPERONIN"/>
    <property type="match status" value="1"/>
</dbReference>
<gene>
    <name evidence="6" type="ORF">DI569_11335</name>
</gene>
<organism evidence="6 7">
    <name type="scientific">Sphingopyxis macrogoltabida</name>
    <name type="common">Sphingomonas macrogoltabidus</name>
    <dbReference type="NCBI Taxonomy" id="33050"/>
    <lineage>
        <taxon>Bacteria</taxon>
        <taxon>Pseudomonadati</taxon>
        <taxon>Pseudomonadota</taxon>
        <taxon>Alphaproteobacteria</taxon>
        <taxon>Sphingomonadales</taxon>
        <taxon>Sphingomonadaceae</taxon>
        <taxon>Sphingopyxis</taxon>
    </lineage>
</organism>
<dbReference type="InterPro" id="IPR023212">
    <property type="entry name" value="Hsp33_helix_hairpin_bin_dom_sf"/>
</dbReference>
<dbReference type="CDD" id="cd00498">
    <property type="entry name" value="Hsp33"/>
    <property type="match status" value="1"/>
</dbReference>
<evidence type="ECO:0000256" key="2">
    <source>
        <dbReference type="ARBA" id="ARBA00022833"/>
    </source>
</evidence>
<dbReference type="Gene3D" id="1.10.287.480">
    <property type="entry name" value="helix hairpin bin"/>
    <property type="match status" value="1"/>
</dbReference>
<dbReference type="GO" id="GO:0051082">
    <property type="term" value="F:unfolded protein binding"/>
    <property type="evidence" value="ECO:0007669"/>
    <property type="project" value="InterPro"/>
</dbReference>
<dbReference type="Gene3D" id="3.90.1280.10">
    <property type="entry name" value="HSP33 redox switch-like"/>
    <property type="match status" value="1"/>
</dbReference>
<evidence type="ECO:0000256" key="3">
    <source>
        <dbReference type="ARBA" id="ARBA00023157"/>
    </source>
</evidence>
<dbReference type="AlphaFoldDB" id="A0A2W5KX78"/>
<keyword evidence="2" id="KW-0862">Zinc</keyword>
<dbReference type="GO" id="GO:0044183">
    <property type="term" value="F:protein folding chaperone"/>
    <property type="evidence" value="ECO:0007669"/>
    <property type="project" value="TreeGrafter"/>
</dbReference>
<dbReference type="InterPro" id="IPR016154">
    <property type="entry name" value="Heat_shock_Hsp33_C"/>
</dbReference>
<dbReference type="SUPFAM" id="SSF118352">
    <property type="entry name" value="HSP33 redox switch-like"/>
    <property type="match status" value="1"/>
</dbReference>
<dbReference type="Proteomes" id="UP000248597">
    <property type="component" value="Unassembled WGS sequence"/>
</dbReference>
<dbReference type="InterPro" id="IPR000397">
    <property type="entry name" value="Heat_shock_Hsp33"/>
</dbReference>
<dbReference type="GO" id="GO:0042026">
    <property type="term" value="P:protein refolding"/>
    <property type="evidence" value="ECO:0007669"/>
    <property type="project" value="TreeGrafter"/>
</dbReference>
<dbReference type="GO" id="GO:0005737">
    <property type="term" value="C:cytoplasm"/>
    <property type="evidence" value="ECO:0007669"/>
    <property type="project" value="InterPro"/>
</dbReference>
<dbReference type="PANTHER" id="PTHR30111">
    <property type="entry name" value="33 KDA CHAPERONIN"/>
    <property type="match status" value="1"/>
</dbReference>
<proteinExistence type="predicted"/>
<comment type="caution">
    <text evidence="6">The sequence shown here is derived from an EMBL/GenBank/DDBJ whole genome shotgun (WGS) entry which is preliminary data.</text>
</comment>
<accession>A0A2W5KX78</accession>
<keyword evidence="3" id="KW-1015">Disulfide bond</keyword>
<dbReference type="Pfam" id="PF01430">
    <property type="entry name" value="HSP33"/>
    <property type="match status" value="1"/>
</dbReference>
<dbReference type="Gene3D" id="3.55.30.10">
    <property type="entry name" value="Hsp33 domain"/>
    <property type="match status" value="1"/>
</dbReference>
<keyword evidence="5" id="KW-0676">Redox-active center</keyword>
<keyword evidence="1" id="KW-0963">Cytoplasm</keyword>
<evidence type="ECO:0000313" key="6">
    <source>
        <dbReference type="EMBL" id="PZQ21622.1"/>
    </source>
</evidence>
<dbReference type="InterPro" id="IPR016153">
    <property type="entry name" value="Heat_shock_Hsp33_N"/>
</dbReference>
<protein>
    <submittedName>
        <fullName evidence="6">Molecular chaperone Hsp33</fullName>
    </submittedName>
</protein>
<evidence type="ECO:0000256" key="4">
    <source>
        <dbReference type="ARBA" id="ARBA00023186"/>
    </source>
</evidence>
<evidence type="ECO:0000256" key="1">
    <source>
        <dbReference type="ARBA" id="ARBA00022490"/>
    </source>
</evidence>
<dbReference type="PIRSF" id="PIRSF005261">
    <property type="entry name" value="Heat_shock_Hsp33"/>
    <property type="match status" value="1"/>
</dbReference>
<dbReference type="EMBL" id="QFPJ01000026">
    <property type="protein sequence ID" value="PZQ21622.1"/>
    <property type="molecule type" value="Genomic_DNA"/>
</dbReference>
<reference evidence="6 7" key="1">
    <citation type="submission" date="2017-08" db="EMBL/GenBank/DDBJ databases">
        <title>Infants hospitalized years apart are colonized by the same room-sourced microbial strains.</title>
        <authorList>
            <person name="Brooks B."/>
            <person name="Olm M.R."/>
            <person name="Firek B.A."/>
            <person name="Baker R."/>
            <person name="Thomas B.C."/>
            <person name="Morowitz M.J."/>
            <person name="Banfield J.F."/>
        </authorList>
    </citation>
    <scope>NUCLEOTIDE SEQUENCE [LARGE SCALE GENOMIC DNA]</scope>
    <source>
        <strain evidence="6">S2_005_003_R2_47</strain>
    </source>
</reference>
<name>A0A2W5KX78_SPHMC</name>
<dbReference type="SUPFAM" id="SSF64397">
    <property type="entry name" value="Hsp33 domain"/>
    <property type="match status" value="1"/>
</dbReference>